<evidence type="ECO:0000256" key="1">
    <source>
        <dbReference type="SAM" id="SignalP"/>
    </source>
</evidence>
<proteinExistence type="predicted"/>
<dbReference type="GeneID" id="65406560"/>
<keyword evidence="1" id="KW-0732">Signal</keyword>
<dbReference type="Proteomes" id="UP000318667">
    <property type="component" value="Unassembled WGS sequence"/>
</dbReference>
<name>A0A562J4J2_9BACI</name>
<keyword evidence="3" id="KW-1185">Reference proteome</keyword>
<dbReference type="PROSITE" id="PS51257">
    <property type="entry name" value="PROKAR_LIPOPROTEIN"/>
    <property type="match status" value="1"/>
</dbReference>
<dbReference type="RefSeq" id="WP_144546721.1">
    <property type="nucleotide sequence ID" value="NZ_CBCSDC010000072.1"/>
</dbReference>
<evidence type="ECO:0000313" key="2">
    <source>
        <dbReference type="EMBL" id="TWH78033.1"/>
    </source>
</evidence>
<dbReference type="Gene3D" id="3.40.190.10">
    <property type="entry name" value="Periplasmic binding protein-like II"/>
    <property type="match status" value="2"/>
</dbReference>
<comment type="caution">
    <text evidence="2">The sequence shown here is derived from an EMBL/GenBank/DDBJ whole genome shotgun (WGS) entry which is preliminary data.</text>
</comment>
<dbReference type="SUPFAM" id="SSF53850">
    <property type="entry name" value="Periplasmic binding protein-like II"/>
    <property type="match status" value="1"/>
</dbReference>
<protein>
    <submittedName>
        <fullName evidence="2">Raffinose/stachyose/melibiose transport system substrate-binding protein</fullName>
    </submittedName>
</protein>
<reference evidence="2 3" key="1">
    <citation type="journal article" date="2015" name="Stand. Genomic Sci.">
        <title>Genomic Encyclopedia of Bacterial and Archaeal Type Strains, Phase III: the genomes of soil and plant-associated and newly described type strains.</title>
        <authorList>
            <person name="Whitman W.B."/>
            <person name="Woyke T."/>
            <person name="Klenk H.P."/>
            <person name="Zhou Y."/>
            <person name="Lilburn T.G."/>
            <person name="Beck B.J."/>
            <person name="De Vos P."/>
            <person name="Vandamme P."/>
            <person name="Eisen J.A."/>
            <person name="Garrity G."/>
            <person name="Hugenholtz P."/>
            <person name="Kyrpides N.C."/>
        </authorList>
    </citation>
    <scope>NUCLEOTIDE SEQUENCE [LARGE SCALE GENOMIC DNA]</scope>
    <source>
        <strain evidence="2 3">CGMCC 1.10115</strain>
    </source>
</reference>
<sequence length="431" mass="48365">MKKSLKKLSLLLLSVMLIALTACSSKTSEEATDGEIVIKFPHYYVGTDPHAQWFDGVVEDFNKEHKGEIRVVTEEIAGEQNYVDKMKLLLQSNDTPDVGMSPLGLLDLAYEAGKAVDLTPYLEEDPEFKEQFDPKSLEVNTYDGKVYGLPSFKGMMGYFYNKELFDKAGISEPAKTWDELFEQFEKLKKAGITPVSMDTAETGWLSSLWFNAMIGSDSAAGLEFMNTYFPKDFNKPYIVDSLVKIQSMLQEYTTSDAVGSKYDTAAMHFLNGETAMIANGPWMIADFSDPNKAKEGLDKQIGVALYPENTLFNAPEKGYFVLSKDKEHQDATVEFIKELVSPERQKELLLLKGELPDSPKVEITDDVKEKFPILAEFLTVAEEAENEILYYQKTWHNNVQNEVSSIYPALGNGQLTPEEAADKLTKAAEKN</sequence>
<gene>
    <name evidence="2" type="ORF">IQ19_05501</name>
</gene>
<dbReference type="AlphaFoldDB" id="A0A562J4J2"/>
<dbReference type="Pfam" id="PF13416">
    <property type="entry name" value="SBP_bac_8"/>
    <property type="match status" value="1"/>
</dbReference>
<dbReference type="InterPro" id="IPR006059">
    <property type="entry name" value="SBP"/>
</dbReference>
<organism evidence="2 3">
    <name type="scientific">Cytobacillus oceanisediminis</name>
    <dbReference type="NCBI Taxonomy" id="665099"/>
    <lineage>
        <taxon>Bacteria</taxon>
        <taxon>Bacillati</taxon>
        <taxon>Bacillota</taxon>
        <taxon>Bacilli</taxon>
        <taxon>Bacillales</taxon>
        <taxon>Bacillaceae</taxon>
        <taxon>Cytobacillus</taxon>
    </lineage>
</organism>
<feature type="signal peptide" evidence="1">
    <location>
        <begin position="1"/>
        <end position="21"/>
    </location>
</feature>
<dbReference type="InterPro" id="IPR050490">
    <property type="entry name" value="Bact_solute-bd_prot1"/>
</dbReference>
<accession>A0A562J4J2</accession>
<dbReference type="PANTHER" id="PTHR43649">
    <property type="entry name" value="ARABINOSE-BINDING PROTEIN-RELATED"/>
    <property type="match status" value="1"/>
</dbReference>
<dbReference type="OrthoDB" id="9798191at2"/>
<evidence type="ECO:0000313" key="3">
    <source>
        <dbReference type="Proteomes" id="UP000318667"/>
    </source>
</evidence>
<dbReference type="EMBL" id="VLKI01000035">
    <property type="protein sequence ID" value="TWH78033.1"/>
    <property type="molecule type" value="Genomic_DNA"/>
</dbReference>
<feature type="chain" id="PRO_5038862854" evidence="1">
    <location>
        <begin position="22"/>
        <end position="431"/>
    </location>
</feature>